<keyword evidence="3" id="KW-1185">Reference proteome</keyword>
<dbReference type="RefSeq" id="WP_152262702.1">
    <property type="nucleotide sequence ID" value="NZ_VOKX01000009.1"/>
</dbReference>
<reference evidence="2 3" key="1">
    <citation type="journal article" date="2019" name="Microb. Cell Fact.">
        <title>Exploring novel herbicidin analogues by transcriptional regulator overexpression and MS/MS molecular networking.</title>
        <authorList>
            <person name="Shi Y."/>
            <person name="Gu R."/>
            <person name="Li Y."/>
            <person name="Wang X."/>
            <person name="Ren W."/>
            <person name="Li X."/>
            <person name="Wang L."/>
            <person name="Xie Y."/>
            <person name="Hong B."/>
        </authorList>
    </citation>
    <scope>NUCLEOTIDE SEQUENCE [LARGE SCALE GENOMIC DNA]</scope>
    <source>
        <strain evidence="2 3">US-43</strain>
    </source>
</reference>
<feature type="compositionally biased region" description="Polar residues" evidence="1">
    <location>
        <begin position="78"/>
        <end position="98"/>
    </location>
</feature>
<dbReference type="EMBL" id="VOKX01000009">
    <property type="protein sequence ID" value="KAB7850163.1"/>
    <property type="molecule type" value="Genomic_DNA"/>
</dbReference>
<accession>A0A5N5WD13</accession>
<comment type="caution">
    <text evidence="2">The sequence shown here is derived from an EMBL/GenBank/DDBJ whole genome shotgun (WGS) entry which is preliminary data.</text>
</comment>
<organism evidence="2 3">
    <name type="scientific">Streptomyces mobaraensis</name>
    <name type="common">Streptoverticillium mobaraense</name>
    <dbReference type="NCBI Taxonomy" id="35621"/>
    <lineage>
        <taxon>Bacteria</taxon>
        <taxon>Bacillati</taxon>
        <taxon>Actinomycetota</taxon>
        <taxon>Actinomycetes</taxon>
        <taxon>Kitasatosporales</taxon>
        <taxon>Streptomycetaceae</taxon>
        <taxon>Streptomyces</taxon>
    </lineage>
</organism>
<protein>
    <submittedName>
        <fullName evidence="2">Uncharacterized protein</fullName>
    </submittedName>
</protein>
<feature type="region of interest" description="Disordered" evidence="1">
    <location>
        <begin position="68"/>
        <end position="106"/>
    </location>
</feature>
<name>A0A5N5WD13_STRMB</name>
<evidence type="ECO:0000313" key="2">
    <source>
        <dbReference type="EMBL" id="KAB7850163.1"/>
    </source>
</evidence>
<evidence type="ECO:0000256" key="1">
    <source>
        <dbReference type="SAM" id="MobiDB-lite"/>
    </source>
</evidence>
<evidence type="ECO:0000313" key="3">
    <source>
        <dbReference type="Proteomes" id="UP000327000"/>
    </source>
</evidence>
<proteinExistence type="predicted"/>
<dbReference type="AlphaFoldDB" id="A0A5N5WD13"/>
<dbReference type="OrthoDB" id="4338823at2"/>
<gene>
    <name evidence="2" type="ORF">FRZ00_06080</name>
</gene>
<dbReference type="Proteomes" id="UP000327000">
    <property type="component" value="Unassembled WGS sequence"/>
</dbReference>
<sequence>MTDDRVPDLRRELHKARETLAACELHLARHAEMNAALHCATTVMYSPLHARVTAAITQIERALLRTDTDPDTARTVPDTATSDTDTHPVNSALTSADTARTRPDTKPCCGSTVGHYPGCYTRGPAELRDLATELEQAMATGVVSSARLRERVNRIRAALDAAGE</sequence>